<protein>
    <recommendedName>
        <fullName evidence="3">Alpha/beta hydrolase fold-3 domain-containing protein</fullName>
    </recommendedName>
</protein>
<keyword evidence="1" id="KW-0378">Hydrolase</keyword>
<accession>A0A9P7STE1</accession>
<dbReference type="PANTHER" id="PTHR48081:SF8">
    <property type="entry name" value="ALPHA_BETA HYDROLASE FOLD-3 DOMAIN-CONTAINING PROTEIN-RELATED"/>
    <property type="match status" value="1"/>
</dbReference>
<comment type="caution">
    <text evidence="4">The sequence shown here is derived from an EMBL/GenBank/DDBJ whole genome shotgun (WGS) entry which is preliminary data.</text>
</comment>
<proteinExistence type="predicted"/>
<dbReference type="Proteomes" id="UP000748025">
    <property type="component" value="Unassembled WGS sequence"/>
</dbReference>
<evidence type="ECO:0000313" key="5">
    <source>
        <dbReference type="Proteomes" id="UP000748025"/>
    </source>
</evidence>
<sequence length="301" mass="33205">MADFSQYGGPSDEWQSSAKDTDLTMLSKDVPPLQLRELLNRERQKASEKTMNETFKHLVRMQNHTVPTRDASAIDARSYRLVSARDQDRLPVFLYLHGGGFFSGSLDTEDATCSWICSRAGAVVLHVNYRHTPEHVYPTAWDDAEDGFAWMHQNMDLLGGNPDQVIVGGVSAGAQLTAALVLRKNMGRALSGYPAIAGQVLMIPCLVHMDVYGPQLARLKDPSRCSYKQNEDAPVLPVRTIRTFSDLLRSGKPDPCDFRLSPGNASLEDVRGLPPTTFGVAGWDPLRDEALLYSELLAEAG</sequence>
<dbReference type="PANTHER" id="PTHR48081">
    <property type="entry name" value="AB HYDROLASE SUPERFAMILY PROTEIN C4A8.06C"/>
    <property type="match status" value="1"/>
</dbReference>
<dbReference type="EMBL" id="SRPW01003519">
    <property type="protein sequence ID" value="KAG5986769.1"/>
    <property type="molecule type" value="Genomic_DNA"/>
</dbReference>
<evidence type="ECO:0000259" key="3">
    <source>
        <dbReference type="Pfam" id="PF07859"/>
    </source>
</evidence>
<evidence type="ECO:0000313" key="4">
    <source>
        <dbReference type="EMBL" id="KAG5986769.1"/>
    </source>
</evidence>
<dbReference type="AlphaFoldDB" id="A0A9P7STE1"/>
<dbReference type="InterPro" id="IPR013094">
    <property type="entry name" value="AB_hydrolase_3"/>
</dbReference>
<dbReference type="OrthoDB" id="4952177at2759"/>
<gene>
    <name evidence="4" type="ORF">E4U43_005364</name>
</gene>
<dbReference type="InterPro" id="IPR029058">
    <property type="entry name" value="AB_hydrolase_fold"/>
</dbReference>
<feature type="domain" description="Alpha/beta hydrolase fold-3" evidence="3">
    <location>
        <begin position="94"/>
        <end position="301"/>
    </location>
</feature>
<dbReference type="Pfam" id="PF07859">
    <property type="entry name" value="Abhydrolase_3"/>
    <property type="match status" value="1"/>
</dbReference>
<dbReference type="Gene3D" id="3.40.50.1820">
    <property type="entry name" value="alpha/beta hydrolase"/>
    <property type="match status" value="1"/>
</dbReference>
<evidence type="ECO:0000256" key="1">
    <source>
        <dbReference type="ARBA" id="ARBA00022801"/>
    </source>
</evidence>
<dbReference type="GO" id="GO:0016787">
    <property type="term" value="F:hydrolase activity"/>
    <property type="evidence" value="ECO:0007669"/>
    <property type="project" value="UniProtKB-KW"/>
</dbReference>
<organism evidence="4 5">
    <name type="scientific">Claviceps pusilla</name>
    <dbReference type="NCBI Taxonomy" id="123648"/>
    <lineage>
        <taxon>Eukaryota</taxon>
        <taxon>Fungi</taxon>
        <taxon>Dikarya</taxon>
        <taxon>Ascomycota</taxon>
        <taxon>Pezizomycotina</taxon>
        <taxon>Sordariomycetes</taxon>
        <taxon>Hypocreomycetidae</taxon>
        <taxon>Hypocreales</taxon>
        <taxon>Clavicipitaceae</taxon>
        <taxon>Claviceps</taxon>
    </lineage>
</organism>
<evidence type="ECO:0000256" key="2">
    <source>
        <dbReference type="SAM" id="MobiDB-lite"/>
    </source>
</evidence>
<keyword evidence="5" id="KW-1185">Reference proteome</keyword>
<reference evidence="4" key="1">
    <citation type="journal article" date="2020" name="bioRxiv">
        <title>Whole genome comparisons of ergot fungi reveals the divergence and evolution of species within the genus Claviceps are the result of varying mechanisms driving genome evolution and host range expansion.</title>
        <authorList>
            <person name="Wyka S.A."/>
            <person name="Mondo S.J."/>
            <person name="Liu M."/>
            <person name="Dettman J."/>
            <person name="Nalam V."/>
            <person name="Broders K.D."/>
        </authorList>
    </citation>
    <scope>NUCLEOTIDE SEQUENCE</scope>
    <source>
        <strain evidence="4">CCC 602</strain>
    </source>
</reference>
<name>A0A9P7STE1_9HYPO</name>
<feature type="region of interest" description="Disordered" evidence="2">
    <location>
        <begin position="1"/>
        <end position="28"/>
    </location>
</feature>
<dbReference type="SUPFAM" id="SSF53474">
    <property type="entry name" value="alpha/beta-Hydrolases"/>
    <property type="match status" value="1"/>
</dbReference>
<dbReference type="InterPro" id="IPR050300">
    <property type="entry name" value="GDXG_lipolytic_enzyme"/>
</dbReference>